<name>A0A7S5DQF5_RHIRH</name>
<evidence type="ECO:0000313" key="1">
    <source>
        <dbReference type="EMBL" id="QCL09999.1"/>
    </source>
</evidence>
<geneLocation type="plasmid" evidence="1">
    <name>pColt5.8d</name>
</geneLocation>
<organism evidence="1">
    <name type="scientific">Rhizobium rhizogenes</name>
    <name type="common">Agrobacterium rhizogenes</name>
    <dbReference type="NCBI Taxonomy" id="359"/>
    <lineage>
        <taxon>Bacteria</taxon>
        <taxon>Pseudomonadati</taxon>
        <taxon>Pseudomonadota</taxon>
        <taxon>Alphaproteobacteria</taxon>
        <taxon>Hyphomicrobiales</taxon>
        <taxon>Rhizobiaceae</taxon>
        <taxon>Rhizobium/Agrobacterium group</taxon>
        <taxon>Rhizobium</taxon>
    </lineage>
</organism>
<dbReference type="EMBL" id="MK318974">
    <property type="protein sequence ID" value="QCL09999.1"/>
    <property type="molecule type" value="Genomic_DNA"/>
</dbReference>
<sequence length="54" mass="6199">MKDRLLFTWTTGAESEQRKRALARQTLKLRALEYGMTDPPVYAEGKCNSTQAYC</sequence>
<accession>A0A7S5DQF5</accession>
<gene>
    <name evidence="1" type="ORF">pC5.8d_697</name>
</gene>
<keyword evidence="1" id="KW-0614">Plasmid</keyword>
<protein>
    <submittedName>
        <fullName evidence="1">Uncharacterized protein</fullName>
    </submittedName>
</protein>
<dbReference type="AlphaFoldDB" id="A0A7S5DQF5"/>
<proteinExistence type="predicted"/>
<reference evidence="1" key="1">
    <citation type="submission" date="2018-12" db="EMBL/GenBank/DDBJ databases">
        <title>Three Rhizobium rhizogenes strains isolated from the same crown gall tumor carry diverse plasmids.</title>
        <authorList>
            <person name="Pulawska J."/>
            <person name="Kuzmanovic N."/>
        </authorList>
    </citation>
    <scope>NUCLEOTIDE SEQUENCE</scope>
    <source>
        <strain evidence="1">Colt5.8</strain>
        <plasmid evidence="1">pColt5.8d</plasmid>
    </source>
</reference>